<keyword evidence="1" id="KW-0472">Membrane</keyword>
<evidence type="ECO:0000256" key="1">
    <source>
        <dbReference type="SAM" id="Phobius"/>
    </source>
</evidence>
<name>A0A975CDR8_9BURK</name>
<dbReference type="Proteomes" id="UP000663903">
    <property type="component" value="Chromosome"/>
</dbReference>
<accession>A0A975CDR8</accession>
<proteinExistence type="predicted"/>
<feature type="transmembrane region" description="Helical" evidence="1">
    <location>
        <begin position="118"/>
        <end position="136"/>
    </location>
</feature>
<organism evidence="2 3">
    <name type="scientific">Ottowia testudinis</name>
    <dbReference type="NCBI Taxonomy" id="2816950"/>
    <lineage>
        <taxon>Bacteria</taxon>
        <taxon>Pseudomonadati</taxon>
        <taxon>Pseudomonadota</taxon>
        <taxon>Betaproteobacteria</taxon>
        <taxon>Burkholderiales</taxon>
        <taxon>Comamonadaceae</taxon>
        <taxon>Ottowia</taxon>
    </lineage>
</organism>
<sequence length="210" mass="23407">MARADRAGLIMCRLWRTQAVAMPLSAPNDSVKKSQRGGARIYRGWVLGVPKLPTFYIRGRLNIATGFAWAFFLPGITMKSLFIKSVAVWFFILLAAIANGDFRERFLLATLGTSNAFFLSGITLSLMILTITFFALPWIQAKDSIELITIGALWLALTLAFEFGAGYFLMGKSWPQLLEGYMFKDGNIWPIVLLVAAIAPSVMEKVRKMI</sequence>
<dbReference type="KEGG" id="otd:J1M35_15700"/>
<protein>
    <submittedName>
        <fullName evidence="2">Uncharacterized protein</fullName>
    </submittedName>
</protein>
<evidence type="ECO:0000313" key="3">
    <source>
        <dbReference type="Proteomes" id="UP000663903"/>
    </source>
</evidence>
<gene>
    <name evidence="2" type="ORF">J1M35_15700</name>
</gene>
<feature type="transmembrane region" description="Helical" evidence="1">
    <location>
        <begin position="188"/>
        <end position="206"/>
    </location>
</feature>
<feature type="transmembrane region" description="Helical" evidence="1">
    <location>
        <begin position="81"/>
        <end position="98"/>
    </location>
</feature>
<keyword evidence="1" id="KW-0812">Transmembrane</keyword>
<dbReference type="AlphaFoldDB" id="A0A975CDR8"/>
<keyword evidence="1" id="KW-1133">Transmembrane helix</keyword>
<reference evidence="2" key="1">
    <citation type="submission" date="2021-03" db="EMBL/GenBank/DDBJ databases">
        <title>Ottowia sp. 27C isolated from the cloaca of a Giant Asian pond turtle (Heosemys grandis).</title>
        <authorList>
            <person name="Spergser J."/>
            <person name="Busse H.-J."/>
        </authorList>
    </citation>
    <scope>NUCLEOTIDE SEQUENCE</scope>
    <source>
        <strain evidence="2">27C</strain>
    </source>
</reference>
<keyword evidence="3" id="KW-1185">Reference proteome</keyword>
<feature type="transmembrane region" description="Helical" evidence="1">
    <location>
        <begin position="148"/>
        <end position="168"/>
    </location>
</feature>
<evidence type="ECO:0000313" key="2">
    <source>
        <dbReference type="EMBL" id="QTD44525.1"/>
    </source>
</evidence>
<dbReference type="RefSeq" id="WP_208008089.1">
    <property type="nucleotide sequence ID" value="NZ_CP071796.1"/>
</dbReference>
<dbReference type="EMBL" id="CP071796">
    <property type="protein sequence ID" value="QTD44525.1"/>
    <property type="molecule type" value="Genomic_DNA"/>
</dbReference>